<dbReference type="GO" id="GO:0051301">
    <property type="term" value="P:cell division"/>
    <property type="evidence" value="ECO:0007669"/>
    <property type="project" value="InterPro"/>
</dbReference>
<evidence type="ECO:0000313" key="2">
    <source>
        <dbReference type="EMBL" id="MDN4486706.1"/>
    </source>
</evidence>
<comment type="caution">
    <text evidence="2">The sequence shown here is derived from an EMBL/GenBank/DDBJ whole genome shotgun (WGS) entry which is preliminary data.</text>
</comment>
<dbReference type="EMBL" id="JAUHPX010000001">
    <property type="protein sequence ID" value="MDN4486706.1"/>
    <property type="molecule type" value="Genomic_DNA"/>
</dbReference>
<dbReference type="PIRSF" id="PIRSF019169">
    <property type="entry name" value="PilM"/>
    <property type="match status" value="1"/>
</dbReference>
<gene>
    <name evidence="2" type="primary">pilM</name>
    <name evidence="2" type="ORF">QQX10_00830</name>
</gene>
<organism evidence="2 3">
    <name type="scientific">Demequina lignilytica</name>
    <dbReference type="NCBI Taxonomy" id="3051663"/>
    <lineage>
        <taxon>Bacteria</taxon>
        <taxon>Bacillati</taxon>
        <taxon>Actinomycetota</taxon>
        <taxon>Actinomycetes</taxon>
        <taxon>Micrococcales</taxon>
        <taxon>Demequinaceae</taxon>
        <taxon>Demequina</taxon>
    </lineage>
</organism>
<dbReference type="NCBIfam" id="TIGR01175">
    <property type="entry name" value="pilM"/>
    <property type="match status" value="1"/>
</dbReference>
<dbReference type="Pfam" id="PF11104">
    <property type="entry name" value="PilM_2"/>
    <property type="match status" value="1"/>
</dbReference>
<feature type="domain" description="SHS2" evidence="1">
    <location>
        <begin position="5"/>
        <end position="173"/>
    </location>
</feature>
<proteinExistence type="predicted"/>
<dbReference type="InterPro" id="IPR043129">
    <property type="entry name" value="ATPase_NBD"/>
</dbReference>
<dbReference type="Gene3D" id="3.30.1490.300">
    <property type="match status" value="1"/>
</dbReference>
<reference evidence="2" key="1">
    <citation type="submission" date="2023-06" db="EMBL/GenBank/DDBJ databases">
        <title>Sysu t00039.</title>
        <authorList>
            <person name="Gao L."/>
            <person name="Fang B.-Z."/>
            <person name="Li W.-J."/>
        </authorList>
    </citation>
    <scope>NUCLEOTIDE SEQUENCE</scope>
    <source>
        <strain evidence="2">SYSU T00039</strain>
    </source>
</reference>
<dbReference type="SMART" id="SM00842">
    <property type="entry name" value="FtsA"/>
    <property type="match status" value="1"/>
</dbReference>
<dbReference type="RefSeq" id="WP_301144290.1">
    <property type="nucleotide sequence ID" value="NZ_JAUHPX010000001.1"/>
</dbReference>
<keyword evidence="3" id="KW-1185">Reference proteome</keyword>
<dbReference type="AlphaFoldDB" id="A0AAW7M4N8"/>
<dbReference type="PANTHER" id="PTHR32432">
    <property type="entry name" value="CELL DIVISION PROTEIN FTSA-RELATED"/>
    <property type="match status" value="1"/>
</dbReference>
<protein>
    <submittedName>
        <fullName evidence="2">Type IV pilus assembly protein PilM</fullName>
    </submittedName>
</protein>
<evidence type="ECO:0000259" key="1">
    <source>
        <dbReference type="SMART" id="SM00842"/>
    </source>
</evidence>
<name>A0AAW7M4N8_9MICO</name>
<dbReference type="InterPro" id="IPR005883">
    <property type="entry name" value="PilM"/>
</dbReference>
<sequence>MGTRTVAIDVGASTVRVAEVELGSGPDGRDGATLHAYAEAAVPSGIIRDGVAQEPAALSQIIQGVLSSVKTSTKNVTVGVGLSSIVVREVDIPAQPMDKLRQSLAFHVQDQLPMPADEAILDFYPTMEIEAAAGATLRGLLVAAPREVVRDALAIVEKGGAHVTAVDHSALGLWRSGCRGPLMDGNVALVDIGADTTTVVISQAGAPRLIRALPQGGSDATKGVANIVKGSALDAEALKREIGMDMSVGPDRRPIAEASAHVMSSLVEAVRNTMVYFASSNPGGGAERIVLSGGGAHMRGLGQALASATRLPVVIAEPLAGLKLGKKADLRTVQGREFELATVLGLAMRSAK</sequence>
<dbReference type="PANTHER" id="PTHR32432:SF3">
    <property type="entry name" value="ETHANOLAMINE UTILIZATION PROTEIN EUTJ"/>
    <property type="match status" value="1"/>
</dbReference>
<dbReference type="InterPro" id="IPR003494">
    <property type="entry name" value="SHS2_FtsA"/>
</dbReference>
<dbReference type="Gene3D" id="3.30.420.40">
    <property type="match status" value="2"/>
</dbReference>
<dbReference type="CDD" id="cd24049">
    <property type="entry name" value="ASKHA_NBD_PilM"/>
    <property type="match status" value="1"/>
</dbReference>
<accession>A0AAW7M4N8</accession>
<dbReference type="SUPFAM" id="SSF53067">
    <property type="entry name" value="Actin-like ATPase domain"/>
    <property type="match status" value="2"/>
</dbReference>
<dbReference type="InterPro" id="IPR050696">
    <property type="entry name" value="FtsA/MreB"/>
</dbReference>
<dbReference type="Proteomes" id="UP001172737">
    <property type="component" value="Unassembled WGS sequence"/>
</dbReference>
<evidence type="ECO:0000313" key="3">
    <source>
        <dbReference type="Proteomes" id="UP001172737"/>
    </source>
</evidence>